<organism evidence="1 2">
    <name type="scientific">Cellulomonas septica</name>
    <dbReference type="NCBI Taxonomy" id="285080"/>
    <lineage>
        <taxon>Bacteria</taxon>
        <taxon>Bacillati</taxon>
        <taxon>Actinomycetota</taxon>
        <taxon>Actinomycetes</taxon>
        <taxon>Micrococcales</taxon>
        <taxon>Cellulomonadaceae</taxon>
        <taxon>Cellulomonas</taxon>
    </lineage>
</organism>
<evidence type="ECO:0000313" key="1">
    <source>
        <dbReference type="EMBL" id="NKY41494.1"/>
    </source>
</evidence>
<dbReference type="PANTHER" id="PTHR43881:SF1">
    <property type="entry name" value="GAMMA-GLUTAMYLTRANSPEPTIDASE (AFU_ORTHOLOGUE AFUA_4G13580)"/>
    <property type="match status" value="1"/>
</dbReference>
<dbReference type="InterPro" id="IPR029055">
    <property type="entry name" value="Ntn_hydrolases_N"/>
</dbReference>
<dbReference type="EMBL" id="JAAXOY010000750">
    <property type="protein sequence ID" value="NKY41494.1"/>
    <property type="molecule type" value="Genomic_DNA"/>
</dbReference>
<dbReference type="Pfam" id="PF01019">
    <property type="entry name" value="G_glu_transpept"/>
    <property type="match status" value="1"/>
</dbReference>
<dbReference type="PANTHER" id="PTHR43881">
    <property type="entry name" value="GAMMA-GLUTAMYLTRANSPEPTIDASE (AFU_ORTHOLOGUE AFUA_4G13580)"/>
    <property type="match status" value="1"/>
</dbReference>
<reference evidence="1 2" key="1">
    <citation type="submission" date="2020-04" db="EMBL/GenBank/DDBJ databases">
        <title>MicrobeNet Type strains.</title>
        <authorList>
            <person name="Nicholson A.C."/>
        </authorList>
    </citation>
    <scope>NUCLEOTIDE SEQUENCE [LARGE SCALE GENOMIC DNA]</scope>
    <source>
        <strain evidence="1 2">ATCC BAA-787</strain>
    </source>
</reference>
<feature type="non-terminal residue" evidence="1">
    <location>
        <position position="119"/>
    </location>
</feature>
<dbReference type="InterPro" id="IPR052896">
    <property type="entry name" value="GGT-like_enzyme"/>
</dbReference>
<dbReference type="RefSeq" id="WP_210728806.1">
    <property type="nucleotide sequence ID" value="NZ_JAAXOY010000750.1"/>
</dbReference>
<keyword evidence="2" id="KW-1185">Reference proteome</keyword>
<dbReference type="SUPFAM" id="SSF56235">
    <property type="entry name" value="N-terminal nucleophile aminohydrolases (Ntn hydrolases)"/>
    <property type="match status" value="1"/>
</dbReference>
<name>A0ABX1K5W4_9CELL</name>
<protein>
    <submittedName>
        <fullName evidence="1">Gamma-glutamyltransferase family protein</fullName>
    </submittedName>
</protein>
<accession>A0ABX1K5W4</accession>
<proteinExistence type="predicted"/>
<dbReference type="PRINTS" id="PR01210">
    <property type="entry name" value="GGTRANSPTASE"/>
</dbReference>
<sequence length="119" mass="11872">MFTTRPELTGTFGMVASTHWLASGVGMRVLEAGGNAFDAAAAAGFVVSVVEPHLCGPGGDAPIIGHRASDGHTFVVCGQGTAPAGATIDAYRDLGLDLVPGTGHLAAVVPGAFGAWLDL</sequence>
<gene>
    <name evidence="1" type="ORF">HGA02_18825</name>
</gene>
<dbReference type="Proteomes" id="UP000777774">
    <property type="component" value="Unassembled WGS sequence"/>
</dbReference>
<comment type="caution">
    <text evidence="1">The sequence shown here is derived from an EMBL/GenBank/DDBJ whole genome shotgun (WGS) entry which is preliminary data.</text>
</comment>
<evidence type="ECO:0000313" key="2">
    <source>
        <dbReference type="Proteomes" id="UP000777774"/>
    </source>
</evidence>